<evidence type="ECO:0000256" key="5">
    <source>
        <dbReference type="ARBA" id="ARBA00037941"/>
    </source>
</evidence>
<evidence type="ECO:0000313" key="8">
    <source>
        <dbReference type="Proteomes" id="UP000474778"/>
    </source>
</evidence>
<feature type="domain" description="FAD dependent oxidoreductase" evidence="6">
    <location>
        <begin position="5"/>
        <end position="370"/>
    </location>
</feature>
<dbReference type="GO" id="GO:0047545">
    <property type="term" value="F:(S)-2-hydroxyglutarate dehydrogenase activity"/>
    <property type="evidence" value="ECO:0007669"/>
    <property type="project" value="TreeGrafter"/>
</dbReference>
<keyword evidence="3" id="KW-0274">FAD</keyword>
<evidence type="ECO:0000256" key="2">
    <source>
        <dbReference type="ARBA" id="ARBA00022630"/>
    </source>
</evidence>
<dbReference type="Gene3D" id="3.50.50.60">
    <property type="entry name" value="FAD/NAD(P)-binding domain"/>
    <property type="match status" value="1"/>
</dbReference>
<dbReference type="RefSeq" id="WP_160797050.1">
    <property type="nucleotide sequence ID" value="NZ_WRPA01000012.1"/>
</dbReference>
<dbReference type="Pfam" id="PF01266">
    <property type="entry name" value="DAO"/>
    <property type="match status" value="1"/>
</dbReference>
<dbReference type="Proteomes" id="UP000474778">
    <property type="component" value="Unassembled WGS sequence"/>
</dbReference>
<comment type="caution">
    <text evidence="7">The sequence shown here is derived from an EMBL/GenBank/DDBJ whole genome shotgun (WGS) entry which is preliminary data.</text>
</comment>
<name>A0A6L7HZG4_9GAMM</name>
<dbReference type="PANTHER" id="PTHR43104:SF4">
    <property type="entry name" value="L-2-HYDROXYGLUTARATE DEHYDROGENASE, MITOCHONDRIAL"/>
    <property type="match status" value="1"/>
</dbReference>
<dbReference type="SUPFAM" id="SSF51905">
    <property type="entry name" value="FAD/NAD(P)-binding domain"/>
    <property type="match status" value="1"/>
</dbReference>
<keyword evidence="2" id="KW-0285">Flavoprotein</keyword>
<gene>
    <name evidence="7" type="ORF">GNT65_13550</name>
</gene>
<organism evidence="7 8">
    <name type="scientific">Shewanella insulae</name>
    <dbReference type="NCBI Taxonomy" id="2681496"/>
    <lineage>
        <taxon>Bacteria</taxon>
        <taxon>Pseudomonadati</taxon>
        <taxon>Pseudomonadota</taxon>
        <taxon>Gammaproteobacteria</taxon>
        <taxon>Alteromonadales</taxon>
        <taxon>Shewanellaceae</taxon>
        <taxon>Shewanella</taxon>
    </lineage>
</organism>
<reference evidence="7 8" key="1">
    <citation type="submission" date="2019-12" db="EMBL/GenBank/DDBJ databases">
        <title>Shewanella insulae sp. nov., isolated from a tidal flat.</title>
        <authorList>
            <person name="Yoon J.-H."/>
        </authorList>
    </citation>
    <scope>NUCLEOTIDE SEQUENCE [LARGE SCALE GENOMIC DNA]</scope>
    <source>
        <strain evidence="7 8">JBTF-M18</strain>
    </source>
</reference>
<accession>A0A6L7HZG4</accession>
<keyword evidence="8" id="KW-1185">Reference proteome</keyword>
<dbReference type="Gene3D" id="3.30.9.10">
    <property type="entry name" value="D-Amino Acid Oxidase, subunit A, domain 2"/>
    <property type="match status" value="1"/>
</dbReference>
<keyword evidence="4" id="KW-0560">Oxidoreductase</keyword>
<dbReference type="InterPro" id="IPR006076">
    <property type="entry name" value="FAD-dep_OxRdtase"/>
</dbReference>
<dbReference type="AlphaFoldDB" id="A0A6L7HZG4"/>
<sequence length="375" mass="40431">MDKLDVVVIGAGVVGLAVAARLSRRLGQVLLIDRAETIGTGISGRNSEVIHAGIYYPTGSLKARLCVEGKQQLYAYCRRRGVAMNPLGKLIVATQAEQQAQLDALLIKGRANGVDDLAPLSSRQLQTLEPELSAAAGLLSPSTGIIDSHGLMLSLLAEAEEQGVIFCPLTEFISAHGHGDGFRLELNQQGERMTIDTHYLINSAGLYASQVAGRIEGLAKSIIPSLHWCKGHYFAYQGKSPFTHLIYPVPEPGLKGLGIHATLDLGGQLKFGPDTQYLAPDSQESYEVNDTLRQGFFEAISRYYPNLDIDRLVPAYAGIRPKLQGPDDNEVADFLIQGEAEHGMHGLVNLLGIESPGLTASLAIAKEVSRRLETL</sequence>
<evidence type="ECO:0000313" key="7">
    <source>
        <dbReference type="EMBL" id="MXR69687.1"/>
    </source>
</evidence>
<proteinExistence type="inferred from homology"/>
<evidence type="ECO:0000256" key="4">
    <source>
        <dbReference type="ARBA" id="ARBA00023002"/>
    </source>
</evidence>
<dbReference type="PANTHER" id="PTHR43104">
    <property type="entry name" value="L-2-HYDROXYGLUTARATE DEHYDROGENASE, MITOCHONDRIAL"/>
    <property type="match status" value="1"/>
</dbReference>
<evidence type="ECO:0000256" key="1">
    <source>
        <dbReference type="ARBA" id="ARBA00001974"/>
    </source>
</evidence>
<dbReference type="InterPro" id="IPR036188">
    <property type="entry name" value="FAD/NAD-bd_sf"/>
</dbReference>
<dbReference type="EMBL" id="WRPA01000012">
    <property type="protein sequence ID" value="MXR69687.1"/>
    <property type="molecule type" value="Genomic_DNA"/>
</dbReference>
<comment type="similarity">
    <text evidence="5">Belongs to the L2HGDH family.</text>
</comment>
<protein>
    <submittedName>
        <fullName evidence="7">FAD-dependent oxidoreductase</fullName>
    </submittedName>
</protein>
<comment type="cofactor">
    <cofactor evidence="1">
        <name>FAD</name>
        <dbReference type="ChEBI" id="CHEBI:57692"/>
    </cofactor>
</comment>
<evidence type="ECO:0000256" key="3">
    <source>
        <dbReference type="ARBA" id="ARBA00022827"/>
    </source>
</evidence>
<evidence type="ECO:0000259" key="6">
    <source>
        <dbReference type="Pfam" id="PF01266"/>
    </source>
</evidence>